<sequence>MNIIVPIKVLADDQDIVVAADRSLDDSKAHRIVSTYDLNAIEAAVQLASAHEDSKVVCVSVADAKADDSKLKKGILARGVDELVMIADDACADLDAHATAAMLARLVDGLDAADLIVCGDGSADNYAQQVDVQLADALGLPVVTAVSAVSVEGAVATCDRMLETQLQTVQVDLPAVISVVPDIALPRIPGMKDILAAGKKPSSVNAASDVEAAVVDVVETKAPQQAERKMEMLDASVDGDLEKFAAALKAAL</sequence>
<gene>
    <name evidence="5" type="ORF">C1872_14700</name>
</gene>
<evidence type="ECO:0000256" key="1">
    <source>
        <dbReference type="ARBA" id="ARBA00011355"/>
    </source>
</evidence>
<dbReference type="RefSeq" id="WP_009305560.1">
    <property type="nucleotide sequence ID" value="NZ_JAQLCF010000015.1"/>
</dbReference>
<dbReference type="Gene3D" id="3.40.50.620">
    <property type="entry name" value="HUPs"/>
    <property type="match status" value="1"/>
</dbReference>
<dbReference type="PANTHER" id="PTHR21294:SF17">
    <property type="entry name" value="PROTEIN FIXA"/>
    <property type="match status" value="1"/>
</dbReference>
<evidence type="ECO:0000313" key="6">
    <source>
        <dbReference type="Proteomes" id="UP000253752"/>
    </source>
</evidence>
<evidence type="ECO:0000259" key="4">
    <source>
        <dbReference type="SMART" id="SM00893"/>
    </source>
</evidence>
<dbReference type="AlphaFoldDB" id="A0A369MQB5"/>
<evidence type="ECO:0000256" key="3">
    <source>
        <dbReference type="ARBA" id="ARBA00042002"/>
    </source>
</evidence>
<dbReference type="EMBL" id="PPTX01000032">
    <property type="protein sequence ID" value="RDB74935.1"/>
    <property type="molecule type" value="Genomic_DNA"/>
</dbReference>
<dbReference type="GO" id="GO:0009055">
    <property type="term" value="F:electron transfer activity"/>
    <property type="evidence" value="ECO:0007669"/>
    <property type="project" value="InterPro"/>
</dbReference>
<evidence type="ECO:0000313" key="5">
    <source>
        <dbReference type="EMBL" id="RDB74935.1"/>
    </source>
</evidence>
<feature type="domain" description="Electron transfer flavoprotein alpha/beta-subunit N-terminal" evidence="4">
    <location>
        <begin position="21"/>
        <end position="213"/>
    </location>
</feature>
<comment type="subunit">
    <text evidence="1">Heterodimer of an alpha and a beta subunit.</text>
</comment>
<dbReference type="InterPro" id="IPR014729">
    <property type="entry name" value="Rossmann-like_a/b/a_fold"/>
</dbReference>
<evidence type="ECO:0000256" key="2">
    <source>
        <dbReference type="ARBA" id="ARBA00025649"/>
    </source>
</evidence>
<organism evidence="5 6">
    <name type="scientific">Eggerthella lenta</name>
    <name type="common">Eubacterium lentum</name>
    <dbReference type="NCBI Taxonomy" id="84112"/>
    <lineage>
        <taxon>Bacteria</taxon>
        <taxon>Bacillati</taxon>
        <taxon>Actinomycetota</taxon>
        <taxon>Coriobacteriia</taxon>
        <taxon>Eggerthellales</taxon>
        <taxon>Eggerthellaceae</taxon>
        <taxon>Eggerthella</taxon>
    </lineage>
</organism>
<dbReference type="PIRSF" id="PIRSF000090">
    <property type="entry name" value="Beta-ETF"/>
    <property type="match status" value="1"/>
</dbReference>
<reference evidence="5 6" key="1">
    <citation type="journal article" date="2018" name="Elife">
        <title>Discovery and characterization of a prevalent human gut bacterial enzyme sufficient for the inactivation of a family of plant toxins.</title>
        <authorList>
            <person name="Koppel N."/>
            <person name="Bisanz J.E."/>
            <person name="Pandelia M.E."/>
            <person name="Turnbaugh P.J."/>
            <person name="Balskus E.P."/>
        </authorList>
    </citation>
    <scope>NUCLEOTIDE SEQUENCE [LARGE SCALE GENOMIC DNA]</scope>
    <source>
        <strain evidence="5 6">MR1 #12</strain>
    </source>
</reference>
<dbReference type="InterPro" id="IPR012255">
    <property type="entry name" value="ETF_b"/>
</dbReference>
<dbReference type="SMART" id="SM00893">
    <property type="entry name" value="ETF"/>
    <property type="match status" value="1"/>
</dbReference>
<dbReference type="Pfam" id="PF01012">
    <property type="entry name" value="ETF"/>
    <property type="match status" value="1"/>
</dbReference>
<name>A0A369MQB5_EGGLN</name>
<accession>A0A369MQB5</accession>
<dbReference type="InterPro" id="IPR014730">
    <property type="entry name" value="ETF_a/b_N"/>
</dbReference>
<dbReference type="SUPFAM" id="SSF52402">
    <property type="entry name" value="Adenine nucleotide alpha hydrolases-like"/>
    <property type="match status" value="1"/>
</dbReference>
<comment type="function">
    <text evidence="2">The electron transfer flavoprotein serves as a specific electron acceptor for other dehydrogenases. It transfers the electrons to the main respiratory chain via ETF-ubiquinone oxidoreductase (ETF dehydrogenase).</text>
</comment>
<protein>
    <recommendedName>
        <fullName evidence="3">Electron transfer flavoprotein small subunit</fullName>
    </recommendedName>
</protein>
<dbReference type="Proteomes" id="UP000253752">
    <property type="component" value="Unassembled WGS sequence"/>
</dbReference>
<proteinExistence type="predicted"/>
<dbReference type="PANTHER" id="PTHR21294">
    <property type="entry name" value="ELECTRON TRANSFER FLAVOPROTEIN BETA-SUBUNIT"/>
    <property type="match status" value="1"/>
</dbReference>
<comment type="caution">
    <text evidence="5">The sequence shown here is derived from an EMBL/GenBank/DDBJ whole genome shotgun (WGS) entry which is preliminary data.</text>
</comment>